<protein>
    <submittedName>
        <fullName evidence="1">Uncharacterized protein</fullName>
    </submittedName>
</protein>
<comment type="caution">
    <text evidence="1">The sequence shown here is derived from an EMBL/GenBank/DDBJ whole genome shotgun (WGS) entry which is preliminary data.</text>
</comment>
<dbReference type="EMBL" id="JANPWB010000007">
    <property type="protein sequence ID" value="KAJ1171497.1"/>
    <property type="molecule type" value="Genomic_DNA"/>
</dbReference>
<organism evidence="1 2">
    <name type="scientific">Pleurodeles waltl</name>
    <name type="common">Iberian ribbed newt</name>
    <dbReference type="NCBI Taxonomy" id="8319"/>
    <lineage>
        <taxon>Eukaryota</taxon>
        <taxon>Metazoa</taxon>
        <taxon>Chordata</taxon>
        <taxon>Craniata</taxon>
        <taxon>Vertebrata</taxon>
        <taxon>Euteleostomi</taxon>
        <taxon>Amphibia</taxon>
        <taxon>Batrachia</taxon>
        <taxon>Caudata</taxon>
        <taxon>Salamandroidea</taxon>
        <taxon>Salamandridae</taxon>
        <taxon>Pleurodelinae</taxon>
        <taxon>Pleurodeles</taxon>
    </lineage>
</organism>
<dbReference type="Proteomes" id="UP001066276">
    <property type="component" value="Chromosome 4_1"/>
</dbReference>
<name>A0AAV7T680_PLEWA</name>
<dbReference type="AlphaFoldDB" id="A0AAV7T680"/>
<gene>
    <name evidence="1" type="ORF">NDU88_003358</name>
</gene>
<sequence>MMESLYQVRLELDTQLCDCGPVQSIGQRLSKEEIVACHRQGRAELGGLQQAEHPLYEKVGGPELWARKTAEAQLGMASQ</sequence>
<reference evidence="1" key="1">
    <citation type="journal article" date="2022" name="bioRxiv">
        <title>Sequencing and chromosome-scale assembly of the giantPleurodeles waltlgenome.</title>
        <authorList>
            <person name="Brown T."/>
            <person name="Elewa A."/>
            <person name="Iarovenko S."/>
            <person name="Subramanian E."/>
            <person name="Araus A.J."/>
            <person name="Petzold A."/>
            <person name="Susuki M."/>
            <person name="Suzuki K.-i.T."/>
            <person name="Hayashi T."/>
            <person name="Toyoda A."/>
            <person name="Oliveira C."/>
            <person name="Osipova E."/>
            <person name="Leigh N.D."/>
            <person name="Simon A."/>
            <person name="Yun M.H."/>
        </authorList>
    </citation>
    <scope>NUCLEOTIDE SEQUENCE</scope>
    <source>
        <strain evidence="1">20211129_DDA</strain>
        <tissue evidence="1">Liver</tissue>
    </source>
</reference>
<evidence type="ECO:0000313" key="2">
    <source>
        <dbReference type="Proteomes" id="UP001066276"/>
    </source>
</evidence>
<accession>A0AAV7T680</accession>
<evidence type="ECO:0000313" key="1">
    <source>
        <dbReference type="EMBL" id="KAJ1171497.1"/>
    </source>
</evidence>
<keyword evidence="2" id="KW-1185">Reference proteome</keyword>
<proteinExistence type="predicted"/>